<proteinExistence type="predicted"/>
<gene>
    <name evidence="1" type="ORF">PCASD_01066</name>
</gene>
<dbReference type="Proteomes" id="UP000235392">
    <property type="component" value="Unassembled WGS sequence"/>
</dbReference>
<name>A0A2N5VN26_9BASI</name>
<dbReference type="EMBL" id="PGCI01000006">
    <property type="protein sequence ID" value="PLW51340.1"/>
    <property type="molecule type" value="Genomic_DNA"/>
</dbReference>
<evidence type="ECO:0000313" key="1">
    <source>
        <dbReference type="EMBL" id="PLW51340.1"/>
    </source>
</evidence>
<comment type="caution">
    <text evidence="1">The sequence shown here is derived from an EMBL/GenBank/DDBJ whole genome shotgun (WGS) entry which is preliminary data.</text>
</comment>
<reference evidence="1 2" key="1">
    <citation type="submission" date="2017-11" db="EMBL/GenBank/DDBJ databases">
        <title>De novo assembly and phasing of dikaryotic genomes from two isolates of Puccinia coronata f. sp. avenae, the causal agent of oat crown rust.</title>
        <authorList>
            <person name="Miller M.E."/>
            <person name="Zhang Y."/>
            <person name="Omidvar V."/>
            <person name="Sperschneider J."/>
            <person name="Schwessinger B."/>
            <person name="Raley C."/>
            <person name="Palmer J.M."/>
            <person name="Garnica D."/>
            <person name="Upadhyaya N."/>
            <person name="Rathjen J."/>
            <person name="Taylor J.M."/>
            <person name="Park R.F."/>
            <person name="Dodds P.N."/>
            <person name="Hirsch C.D."/>
            <person name="Kianian S.F."/>
            <person name="Figueroa M."/>
        </authorList>
    </citation>
    <scope>NUCLEOTIDE SEQUENCE [LARGE SCALE GENOMIC DNA]</scope>
    <source>
        <strain evidence="1">12SD80</strain>
    </source>
</reference>
<dbReference type="AlphaFoldDB" id="A0A2N5VN26"/>
<dbReference type="InterPro" id="IPR036397">
    <property type="entry name" value="RNaseH_sf"/>
</dbReference>
<dbReference type="PANTHER" id="PTHR35871">
    <property type="entry name" value="EXPRESSED PROTEIN"/>
    <property type="match status" value="1"/>
</dbReference>
<dbReference type="Gene3D" id="3.30.420.10">
    <property type="entry name" value="Ribonuclease H-like superfamily/Ribonuclease H"/>
    <property type="match status" value="1"/>
</dbReference>
<dbReference type="PANTHER" id="PTHR35871:SF1">
    <property type="entry name" value="CXC1-LIKE CYSTEINE CLUSTER ASSOCIATED WITH KDZ TRANSPOSASES DOMAIN-CONTAINING PROTEIN"/>
    <property type="match status" value="1"/>
</dbReference>
<sequence length="127" mass="14481">MASQSDFQAKRPLLQTIVEEAGLICLLLPKFHCELNPIELLWAYVKSDYCRQSHTCQAWKESQALFEKSQRSCPLSTIRKFFCKINRQHSAYALGLTGPAAQKAMQKYSSHWRIPKTALMDVSFIAG</sequence>
<protein>
    <recommendedName>
        <fullName evidence="3">Tc1-like transposase DDE domain-containing protein</fullName>
    </recommendedName>
</protein>
<evidence type="ECO:0008006" key="3">
    <source>
        <dbReference type="Google" id="ProtNLM"/>
    </source>
</evidence>
<organism evidence="1 2">
    <name type="scientific">Puccinia coronata f. sp. avenae</name>
    <dbReference type="NCBI Taxonomy" id="200324"/>
    <lineage>
        <taxon>Eukaryota</taxon>
        <taxon>Fungi</taxon>
        <taxon>Dikarya</taxon>
        <taxon>Basidiomycota</taxon>
        <taxon>Pucciniomycotina</taxon>
        <taxon>Pucciniomycetes</taxon>
        <taxon>Pucciniales</taxon>
        <taxon>Pucciniaceae</taxon>
        <taxon>Puccinia</taxon>
    </lineage>
</organism>
<dbReference type="GO" id="GO:0003676">
    <property type="term" value="F:nucleic acid binding"/>
    <property type="evidence" value="ECO:0007669"/>
    <property type="project" value="InterPro"/>
</dbReference>
<accession>A0A2N5VN26</accession>
<evidence type="ECO:0000313" key="2">
    <source>
        <dbReference type="Proteomes" id="UP000235392"/>
    </source>
</evidence>